<accession>A0A2T6BH85</accession>
<gene>
    <name evidence="6" type="ORF">C8N43_0040</name>
</gene>
<dbReference type="InterPro" id="IPR008816">
    <property type="entry name" value="Gly_zipper_2TM_dom"/>
</dbReference>
<dbReference type="AlphaFoldDB" id="A0A2T6BH85"/>
<name>A0A2T6BH85_9RHOB</name>
<dbReference type="GO" id="GO:0009279">
    <property type="term" value="C:cell outer membrane"/>
    <property type="evidence" value="ECO:0007669"/>
    <property type="project" value="UniProtKB-SubCell"/>
</dbReference>
<reference evidence="6 7" key="1">
    <citation type="submission" date="2018-04" db="EMBL/GenBank/DDBJ databases">
        <title>Genomic Encyclopedia of Archaeal and Bacterial Type Strains, Phase II (KMG-II): from individual species to whole genera.</title>
        <authorList>
            <person name="Goeker M."/>
        </authorList>
    </citation>
    <scope>NUCLEOTIDE SEQUENCE [LARGE SCALE GENOMIC DNA]</scope>
    <source>
        <strain evidence="6 7">DSM 100977</strain>
    </source>
</reference>
<proteinExistence type="inferred from homology"/>
<comment type="similarity">
    <text evidence="2">Belongs to the rickettsiale 17 kDa surface antigen family.</text>
</comment>
<protein>
    <recommendedName>
        <fullName evidence="3">17 kDa surface antigen</fullName>
    </recommendedName>
</protein>
<comment type="subcellular location">
    <subcellularLocation>
        <location evidence="1">Cell outer membrane</location>
        <topology evidence="1">Lipid-anchor</topology>
    </subcellularLocation>
</comment>
<evidence type="ECO:0000256" key="4">
    <source>
        <dbReference type="ARBA" id="ARBA00023288"/>
    </source>
</evidence>
<keyword evidence="7" id="KW-1185">Reference proteome</keyword>
<organism evidence="6 7">
    <name type="scientific">Litoreibacter ponti</name>
    <dbReference type="NCBI Taxonomy" id="1510457"/>
    <lineage>
        <taxon>Bacteria</taxon>
        <taxon>Pseudomonadati</taxon>
        <taxon>Pseudomonadota</taxon>
        <taxon>Alphaproteobacteria</taxon>
        <taxon>Rhodobacterales</taxon>
        <taxon>Roseobacteraceae</taxon>
        <taxon>Litoreibacter</taxon>
    </lineage>
</organism>
<evidence type="ECO:0000256" key="1">
    <source>
        <dbReference type="ARBA" id="ARBA00004459"/>
    </source>
</evidence>
<evidence type="ECO:0000256" key="2">
    <source>
        <dbReference type="ARBA" id="ARBA00008681"/>
    </source>
</evidence>
<sequence>MDFLKFAAQLLSKIIPARSGGGGSPASERKRFLAAKRIPQNERLTNTNQIAAPSNRRFASGKTGRDGDVRRLRLGSARVQSSPCHPQLTPINPDPALLMYPLHIPRTPAGTPMEDPMKTILIPLATAALLALPACDNLSDTENDIIGGVAGATVGVLTARALNANTNWTILAALGGAVAGTLVARNRQTGECAYANGDGTYRAGPCR</sequence>
<feature type="domain" description="Glycine zipper 2TM" evidence="5">
    <location>
        <begin position="146"/>
        <end position="186"/>
    </location>
</feature>
<dbReference type="Pfam" id="PF05433">
    <property type="entry name" value="Rick_17kDa_Anti"/>
    <property type="match status" value="1"/>
</dbReference>
<evidence type="ECO:0000256" key="3">
    <source>
        <dbReference type="ARBA" id="ARBA00015281"/>
    </source>
</evidence>
<evidence type="ECO:0000313" key="7">
    <source>
        <dbReference type="Proteomes" id="UP000243978"/>
    </source>
</evidence>
<dbReference type="Proteomes" id="UP000243978">
    <property type="component" value="Unassembled WGS sequence"/>
</dbReference>
<comment type="caution">
    <text evidence="6">The sequence shown here is derived from an EMBL/GenBank/DDBJ whole genome shotgun (WGS) entry which is preliminary data.</text>
</comment>
<evidence type="ECO:0000313" key="6">
    <source>
        <dbReference type="EMBL" id="PTX55406.1"/>
    </source>
</evidence>
<dbReference type="EMBL" id="QBKS01000001">
    <property type="protein sequence ID" value="PTX55406.1"/>
    <property type="molecule type" value="Genomic_DNA"/>
</dbReference>
<keyword evidence="4" id="KW-0449">Lipoprotein</keyword>
<evidence type="ECO:0000259" key="5">
    <source>
        <dbReference type="Pfam" id="PF05433"/>
    </source>
</evidence>